<dbReference type="EMBL" id="BMNN01000001">
    <property type="protein sequence ID" value="GGI93459.1"/>
    <property type="molecule type" value="Genomic_DNA"/>
</dbReference>
<proteinExistence type="predicted"/>
<organism evidence="8 9">
    <name type="scientific">Halopseudomonas pertucinogena</name>
    <dbReference type="NCBI Taxonomy" id="86175"/>
    <lineage>
        <taxon>Bacteria</taxon>
        <taxon>Pseudomonadati</taxon>
        <taxon>Pseudomonadota</taxon>
        <taxon>Gammaproteobacteria</taxon>
        <taxon>Pseudomonadales</taxon>
        <taxon>Pseudomonadaceae</taxon>
        <taxon>Halopseudomonas</taxon>
    </lineage>
</organism>
<evidence type="ECO:0000256" key="6">
    <source>
        <dbReference type="ARBA" id="ARBA00049348"/>
    </source>
</evidence>
<protein>
    <recommendedName>
        <fullName evidence="7">Methylated-DNA-[protein]-cysteine S-methyltransferase DNA binding domain-containing protein</fullName>
    </recommendedName>
</protein>
<comment type="catalytic activity">
    <reaction evidence="1">
        <text>a 4-O-methyl-thymidine in DNA + L-cysteinyl-[protein] = a thymidine in DNA + S-methyl-L-cysteinyl-[protein]</text>
        <dbReference type="Rhea" id="RHEA:53428"/>
        <dbReference type="Rhea" id="RHEA-COMP:10131"/>
        <dbReference type="Rhea" id="RHEA-COMP:10132"/>
        <dbReference type="Rhea" id="RHEA-COMP:13555"/>
        <dbReference type="Rhea" id="RHEA-COMP:13556"/>
        <dbReference type="ChEBI" id="CHEBI:29950"/>
        <dbReference type="ChEBI" id="CHEBI:82612"/>
        <dbReference type="ChEBI" id="CHEBI:137386"/>
        <dbReference type="ChEBI" id="CHEBI:137387"/>
        <dbReference type="EC" id="2.1.1.63"/>
    </reaction>
</comment>
<dbReference type="InterPro" id="IPR001497">
    <property type="entry name" value="MethylDNA_cys_MeTrfase_AS"/>
</dbReference>
<dbReference type="PANTHER" id="PTHR10815:SF14">
    <property type="entry name" value="BIFUNCTIONAL TRANSCRIPTIONAL ACTIVATOR_DNA REPAIR ENZYME ADA"/>
    <property type="match status" value="1"/>
</dbReference>
<dbReference type="Pfam" id="PF01035">
    <property type="entry name" value="DNA_binding_1"/>
    <property type="match status" value="1"/>
</dbReference>
<keyword evidence="4" id="KW-0227">DNA damage</keyword>
<keyword evidence="5" id="KW-0234">DNA repair</keyword>
<dbReference type="PANTHER" id="PTHR10815">
    <property type="entry name" value="METHYLATED-DNA--PROTEIN-CYSTEINE METHYLTRANSFERASE"/>
    <property type="match status" value="1"/>
</dbReference>
<comment type="catalytic activity">
    <reaction evidence="6">
        <text>a 6-O-methyl-2'-deoxyguanosine in DNA + L-cysteinyl-[protein] = S-methyl-L-cysteinyl-[protein] + a 2'-deoxyguanosine in DNA</text>
        <dbReference type="Rhea" id="RHEA:24000"/>
        <dbReference type="Rhea" id="RHEA-COMP:10131"/>
        <dbReference type="Rhea" id="RHEA-COMP:10132"/>
        <dbReference type="Rhea" id="RHEA-COMP:11367"/>
        <dbReference type="Rhea" id="RHEA-COMP:11368"/>
        <dbReference type="ChEBI" id="CHEBI:29950"/>
        <dbReference type="ChEBI" id="CHEBI:82612"/>
        <dbReference type="ChEBI" id="CHEBI:85445"/>
        <dbReference type="ChEBI" id="CHEBI:85448"/>
        <dbReference type="EC" id="2.1.1.63"/>
    </reaction>
</comment>
<dbReference type="InterPro" id="IPR036217">
    <property type="entry name" value="MethylDNA_cys_MeTrfase_DNAb"/>
</dbReference>
<evidence type="ECO:0000313" key="9">
    <source>
        <dbReference type="Proteomes" id="UP000633263"/>
    </source>
</evidence>
<evidence type="ECO:0000256" key="1">
    <source>
        <dbReference type="ARBA" id="ARBA00001286"/>
    </source>
</evidence>
<feature type="domain" description="Methylated-DNA-[protein]-cysteine S-methyltransferase DNA binding" evidence="7">
    <location>
        <begin position="125"/>
        <end position="204"/>
    </location>
</feature>
<dbReference type="Proteomes" id="UP000633263">
    <property type="component" value="Unassembled WGS sequence"/>
</dbReference>
<evidence type="ECO:0000313" key="8">
    <source>
        <dbReference type="EMBL" id="GGI93459.1"/>
    </source>
</evidence>
<gene>
    <name evidence="8" type="ORF">GCM10009083_07380</name>
</gene>
<evidence type="ECO:0000256" key="3">
    <source>
        <dbReference type="ARBA" id="ARBA00022679"/>
    </source>
</evidence>
<keyword evidence="2" id="KW-0489">Methyltransferase</keyword>
<dbReference type="SUPFAM" id="SSF53155">
    <property type="entry name" value="Methylated DNA-protein cysteine methyltransferase domain"/>
    <property type="match status" value="1"/>
</dbReference>
<dbReference type="Gene3D" id="1.10.10.10">
    <property type="entry name" value="Winged helix-like DNA-binding domain superfamily/Winged helix DNA-binding domain"/>
    <property type="match status" value="1"/>
</dbReference>
<accession>A0ABQ2CKI2</accession>
<comment type="caution">
    <text evidence="8">The sequence shown here is derived from an EMBL/GenBank/DDBJ whole genome shotgun (WGS) entry which is preliminary data.</text>
</comment>
<name>A0ABQ2CKI2_9GAMM</name>
<keyword evidence="3" id="KW-0808">Transferase</keyword>
<evidence type="ECO:0000256" key="5">
    <source>
        <dbReference type="ARBA" id="ARBA00023204"/>
    </source>
</evidence>
<dbReference type="Gene3D" id="3.30.160.70">
    <property type="entry name" value="Methylated DNA-protein cysteine methyltransferase domain"/>
    <property type="match status" value="1"/>
</dbReference>
<evidence type="ECO:0000256" key="2">
    <source>
        <dbReference type="ARBA" id="ARBA00022603"/>
    </source>
</evidence>
<dbReference type="NCBIfam" id="TIGR00589">
    <property type="entry name" value="ogt"/>
    <property type="match status" value="1"/>
</dbReference>
<reference evidence="9" key="1">
    <citation type="journal article" date="2019" name="Int. J. Syst. Evol. Microbiol.">
        <title>The Global Catalogue of Microorganisms (GCM) 10K type strain sequencing project: providing services to taxonomists for standard genome sequencing and annotation.</title>
        <authorList>
            <consortium name="The Broad Institute Genomics Platform"/>
            <consortium name="The Broad Institute Genome Sequencing Center for Infectious Disease"/>
            <person name="Wu L."/>
            <person name="Ma J."/>
        </authorList>
    </citation>
    <scope>NUCLEOTIDE SEQUENCE [LARGE SCALE GENOMIC DNA]</scope>
    <source>
        <strain evidence="9">JCM 11590</strain>
    </source>
</reference>
<evidence type="ECO:0000259" key="7">
    <source>
        <dbReference type="Pfam" id="PF01035"/>
    </source>
</evidence>
<sequence>MRHTPWRAAIRSYRGWNLARHVPTLDINQPLDTTMKTLPEQLRYTTGHCQFGGLLLAVGEDGVAAILLGDDDSAMVADLQQRFPAATLVEDQTGLQQDMQALLHYVDHPHGKLNLQQPLAARGSAFQKKVWAELAKIPAGQTITYSELAKRTGNPAAVRAVAGACAANPLAMVVPCHRVLRSDGGISGYRWGVERKKQLIALEQQLAAEQ</sequence>
<dbReference type="InterPro" id="IPR014048">
    <property type="entry name" value="MethylDNA_cys_MeTrfase_DNA-bd"/>
</dbReference>
<dbReference type="CDD" id="cd06445">
    <property type="entry name" value="ATase"/>
    <property type="match status" value="1"/>
</dbReference>
<evidence type="ECO:0000256" key="4">
    <source>
        <dbReference type="ARBA" id="ARBA00022763"/>
    </source>
</evidence>
<keyword evidence="9" id="KW-1185">Reference proteome</keyword>
<dbReference type="SUPFAM" id="SSF46767">
    <property type="entry name" value="Methylated DNA-protein cysteine methyltransferase, C-terminal domain"/>
    <property type="match status" value="1"/>
</dbReference>
<dbReference type="PROSITE" id="PS00374">
    <property type="entry name" value="MGMT"/>
    <property type="match status" value="1"/>
</dbReference>
<dbReference type="InterPro" id="IPR036388">
    <property type="entry name" value="WH-like_DNA-bd_sf"/>
</dbReference>
<dbReference type="InterPro" id="IPR036631">
    <property type="entry name" value="MGMT_N_sf"/>
</dbReference>